<evidence type="ECO:0000256" key="7">
    <source>
        <dbReference type="ARBA" id="ARBA00022917"/>
    </source>
</evidence>
<dbReference type="Pfam" id="PF14310">
    <property type="entry name" value="Fn3-like"/>
    <property type="match status" value="1"/>
</dbReference>
<dbReference type="SUPFAM" id="SSF52279">
    <property type="entry name" value="Beta-D-glucan exohydrolase, C-terminal domain"/>
    <property type="match status" value="1"/>
</dbReference>
<dbReference type="FunFam" id="3.30.930.10:FF:000037">
    <property type="entry name" value="Proline--tRNA ligase"/>
    <property type="match status" value="1"/>
</dbReference>
<dbReference type="InterPro" id="IPR013783">
    <property type="entry name" value="Ig-like_fold"/>
</dbReference>
<evidence type="ECO:0000256" key="1">
    <source>
        <dbReference type="ARBA" id="ARBA00005336"/>
    </source>
</evidence>
<dbReference type="InterPro" id="IPR011658">
    <property type="entry name" value="PA14_dom"/>
</dbReference>
<feature type="region of interest" description="Disordered" evidence="12">
    <location>
        <begin position="1380"/>
        <end position="1402"/>
    </location>
</feature>
<dbReference type="InterPro" id="IPR016061">
    <property type="entry name" value="Pro-tRNA_ligase_II_C"/>
</dbReference>
<dbReference type="GO" id="GO:0008422">
    <property type="term" value="F:beta-glucosidase activity"/>
    <property type="evidence" value="ECO:0007669"/>
    <property type="project" value="UniProtKB-EC"/>
</dbReference>
<evidence type="ECO:0000256" key="2">
    <source>
        <dbReference type="ARBA" id="ARBA00008226"/>
    </source>
</evidence>
<dbReference type="InterPro" id="IPR026891">
    <property type="entry name" value="Fn3-like"/>
</dbReference>
<dbReference type="SMART" id="SM00946">
    <property type="entry name" value="ProRS-C_1"/>
    <property type="match status" value="1"/>
</dbReference>
<name>A0A1Q3E482_LENED</name>
<evidence type="ECO:0000256" key="3">
    <source>
        <dbReference type="ARBA" id="ARBA00022598"/>
    </source>
</evidence>
<feature type="domain" description="PA14" evidence="14">
    <location>
        <begin position="407"/>
        <end position="572"/>
    </location>
</feature>
<dbReference type="InterPro" id="IPR037524">
    <property type="entry name" value="PA14/GLEYA"/>
</dbReference>
<sequence length="1438" mass="159774">MSRSFTVADVDDLVTKLQTEEKISLLGAPNWWNTTPIPRLDIPSIRCSDGPNGVRGSSHFASTPAQCLPCATSLASTFDVDLIRRVGEFLAAEAKIKSSVILLAPTCNIQRSPLGGRAFESFSEDPYLSGIMASAYVNGLQSQGVSAAIKHFVGNDQEHERTAVESVMSDRALREVYLYPFMLAQKLAKPWAFMTSYGRIHGVHCSENPELLQDILRNEWKFKGIVMSDWYGTYGVDQPINAGLDLEMPGPTRWRTPTLVNHVLTAQKLSPSTLDDRVRNMLSYIQQQVRLNPEVVYGDGKERTRDTPEIRQFCRTLAAEGIVLLQNRNKVLPLLPNRVRKLAIVGPNAKGSVISGGGSAALKASYIITPYQGIQQGAFDDLQISYTIGCYAHKYLPTLENHLETPNGDPGWLATFYSHAEDGELTPPVAEFVLNDTRVKLNDFIPAGLSENWTLKMSGRLSVDNTAPFELGLTVAGRAKLWIDGELTIDNWTKQTPGDFFYGQGTIEEKATVKLEARKSVDVLVEYTNSYPPPDQNDEGKTVPNAQPALMRGLRLGGCEKIDAELAIADAVKLAESSDAVVFIGGLTPEWESEGFDRLSLDLPGMQAELIAKLAAVNPNTIVCIQAGSAIAMPWKDEVAGILQTWYLGNEVGNAIADVLFGKVNPSGRLPLTFPKRIEDIAAYPNLRSEHGKIYYREDLMVGYKHHLKQKIEPLFSFGHGLSYTSFELLDCIVKQTGTDIETSVRLQNTGAIAGSEVLQLYVAYPDKGITHPPLQLKAFAKVHDVAAGQVSTVKLKLDKWAFSYWDEKKNQWKVDAGHYALYLGFSCEHIISREYASVNSGAIGKKLNLKDLRLASEDLLKEIFSLDKDSLSPLALNETNFSKVVTVVDASISTTSAPLALHALTSSATVFLSSSDLLKYLRHLETEDTKLRELDLQNLETAAPAATPSKAPSKEKEDAKIEGAVKIAIGVKKEVDFSTWYTNVLLKADMLDYYNVSGCYILKPWSYSIWEEIQRWFDGEIKELGVQNSYFPMFVSAKVLEREKDHIEGFSPEVAWVTKAGNSDLEEPIAIRPTSETAMYPYYAKWIKSHRDLPLKLNQWNSVVRWEFKNPQPFLRTREFLWQEGHTAHLTSDEADIEVRQILDLYRRIYEELLAVPVIPGIKSEKEKFAGGLYTTTVEGFIPTTGRGIQGATSHCLGQNFSRPEMFNIVVEDPTDPTNQPSIQVVVVPCGITVNTSSETRSRIESACEELAKTLKKGGIKVKADLRDDKTPGYKFNDWEQKGVPLRLEIGPNDLTKQQTLAVRRDNGVKSPIAIENITSAVSNLLDTIQSDMFKRAQESFHSRLKEVTKWEDVVPGLDSKNVVVIPWCEREACEDDIKERSAKASEPTDERAPSAGAKSLAIPFDQSRWTAIEPGKTKCPACGQDAKRWTMFGRSY</sequence>
<dbReference type="Pfam" id="PF03129">
    <property type="entry name" value="HGTP_anticodon"/>
    <property type="match status" value="1"/>
</dbReference>
<dbReference type="PROSITE" id="PS51820">
    <property type="entry name" value="PA14"/>
    <property type="match status" value="1"/>
</dbReference>
<keyword evidence="8" id="KW-0030">Aminoacyl-tRNA synthetase</keyword>
<dbReference type="Pfam" id="PF00933">
    <property type="entry name" value="Glyco_hydro_3"/>
    <property type="match status" value="1"/>
</dbReference>
<dbReference type="InterPro" id="IPR017449">
    <property type="entry name" value="Pro-tRNA_synth_II"/>
</dbReference>
<dbReference type="InterPro" id="IPR036962">
    <property type="entry name" value="Glyco_hydro_3_N_sf"/>
</dbReference>
<keyword evidence="6" id="KW-0067">ATP-binding</keyword>
<keyword evidence="4" id="KW-0547">Nucleotide-binding</keyword>
<dbReference type="Gene3D" id="2.60.120.260">
    <property type="entry name" value="Galactose-binding domain-like"/>
    <property type="match status" value="1"/>
</dbReference>
<dbReference type="CDD" id="cd00862">
    <property type="entry name" value="ProRS_anticodon_zinc"/>
    <property type="match status" value="1"/>
</dbReference>
<dbReference type="InterPro" id="IPR017853">
    <property type="entry name" value="GH"/>
</dbReference>
<dbReference type="InterPro" id="IPR019800">
    <property type="entry name" value="Glyco_hydro_3_AS"/>
</dbReference>
<accession>A0A1Q3E482</accession>
<dbReference type="Gene3D" id="3.40.50.800">
    <property type="entry name" value="Anticodon-binding domain"/>
    <property type="match status" value="1"/>
</dbReference>
<dbReference type="InterPro" id="IPR004154">
    <property type="entry name" value="Anticodon-bd"/>
</dbReference>
<dbReference type="InterPro" id="IPR002314">
    <property type="entry name" value="aa-tRNA-synt_IIb"/>
</dbReference>
<reference evidence="15 16" key="1">
    <citation type="submission" date="2016-08" db="EMBL/GenBank/DDBJ databases">
        <authorList>
            <consortium name="Lentinula edodes genome sequencing consortium"/>
            <person name="Sakamoto Y."/>
            <person name="Nakade K."/>
            <person name="Sato S."/>
            <person name="Yoshida Y."/>
            <person name="Miyazaki K."/>
            <person name="Natsume S."/>
            <person name="Konno N."/>
        </authorList>
    </citation>
    <scope>NUCLEOTIDE SEQUENCE [LARGE SCALE GENOMIC DNA]</scope>
    <source>
        <strain evidence="15 16">NBRC 111202</strain>
    </source>
</reference>
<evidence type="ECO:0000256" key="10">
    <source>
        <dbReference type="ARBA" id="ARBA00047671"/>
    </source>
</evidence>
<dbReference type="SUPFAM" id="SSF64586">
    <property type="entry name" value="C-terminal domain of ProRS"/>
    <property type="match status" value="1"/>
</dbReference>
<dbReference type="GO" id="GO:0005737">
    <property type="term" value="C:cytoplasm"/>
    <property type="evidence" value="ECO:0007669"/>
    <property type="project" value="InterPro"/>
</dbReference>
<protein>
    <recommendedName>
        <fullName evidence="11">beta-glucosidase</fullName>
        <ecNumber evidence="11">3.2.1.21</ecNumber>
    </recommendedName>
</protein>
<dbReference type="CDD" id="cd00778">
    <property type="entry name" value="ProRS_core_arch_euk"/>
    <property type="match status" value="1"/>
</dbReference>
<dbReference type="InterPro" id="IPR004499">
    <property type="entry name" value="Pro-tRNA-ligase_IIa_arc-type"/>
</dbReference>
<dbReference type="Pfam" id="PF09180">
    <property type="entry name" value="ProRS-C_1"/>
    <property type="match status" value="1"/>
</dbReference>
<dbReference type="InterPro" id="IPR001764">
    <property type="entry name" value="Glyco_hydro_3_N"/>
</dbReference>
<evidence type="ECO:0000256" key="11">
    <source>
        <dbReference type="RuleBase" id="RU361161"/>
    </source>
</evidence>
<dbReference type="InterPro" id="IPR036621">
    <property type="entry name" value="Anticodon-bd_dom_sf"/>
</dbReference>
<dbReference type="Gene3D" id="3.30.110.30">
    <property type="entry name" value="C-terminal domain of ProRS"/>
    <property type="match status" value="1"/>
</dbReference>
<evidence type="ECO:0000256" key="12">
    <source>
        <dbReference type="SAM" id="MobiDB-lite"/>
    </source>
</evidence>
<organism evidence="15 16">
    <name type="scientific">Lentinula edodes</name>
    <name type="common">Shiitake mushroom</name>
    <name type="synonym">Lentinus edodes</name>
    <dbReference type="NCBI Taxonomy" id="5353"/>
    <lineage>
        <taxon>Eukaryota</taxon>
        <taxon>Fungi</taxon>
        <taxon>Dikarya</taxon>
        <taxon>Basidiomycota</taxon>
        <taxon>Agaricomycotina</taxon>
        <taxon>Agaricomycetes</taxon>
        <taxon>Agaricomycetidae</taxon>
        <taxon>Agaricales</taxon>
        <taxon>Marasmiineae</taxon>
        <taxon>Omphalotaceae</taxon>
        <taxon>Lentinula</taxon>
    </lineage>
</organism>
<dbReference type="EC" id="3.2.1.21" evidence="11"/>
<comment type="similarity">
    <text evidence="1 11">Belongs to the glycosyl hydrolase 3 family.</text>
</comment>
<comment type="catalytic activity">
    <reaction evidence="11">
        <text>Hydrolysis of terminal, non-reducing beta-D-glucosyl residues with release of beta-D-glucose.</text>
        <dbReference type="EC" id="3.2.1.21"/>
    </reaction>
</comment>
<dbReference type="PANTHER" id="PTHR43382:SF2">
    <property type="entry name" value="BIFUNCTIONAL GLUTAMATE_PROLINE--TRNA LIGASE"/>
    <property type="match status" value="1"/>
</dbReference>
<evidence type="ECO:0000259" key="13">
    <source>
        <dbReference type="PROSITE" id="PS50862"/>
    </source>
</evidence>
<keyword evidence="3" id="KW-0436">Ligase</keyword>
<keyword evidence="16" id="KW-1185">Reference proteome</keyword>
<dbReference type="InterPro" id="IPR033721">
    <property type="entry name" value="ProRS_core_arch_euk"/>
</dbReference>
<dbReference type="FunFam" id="3.30.110.30:FF:000001">
    <property type="entry name" value="Bifunctional glutamate/proline--tRNA ligase"/>
    <property type="match status" value="1"/>
</dbReference>
<comment type="similarity">
    <text evidence="2">Belongs to the class-II aminoacyl-tRNA synthetase family.</text>
</comment>
<keyword evidence="5 11" id="KW-0378">Hydrolase</keyword>
<dbReference type="SUPFAM" id="SSF51445">
    <property type="entry name" value="(Trans)glycosidases"/>
    <property type="match status" value="1"/>
</dbReference>
<evidence type="ECO:0000256" key="4">
    <source>
        <dbReference type="ARBA" id="ARBA00022741"/>
    </source>
</evidence>
<dbReference type="Proteomes" id="UP000188533">
    <property type="component" value="Unassembled WGS sequence"/>
</dbReference>
<dbReference type="GO" id="GO:0030245">
    <property type="term" value="P:cellulose catabolic process"/>
    <property type="evidence" value="ECO:0007669"/>
    <property type="project" value="UniProtKB-UniPathway"/>
</dbReference>
<dbReference type="InterPro" id="IPR036754">
    <property type="entry name" value="YbaK/aa-tRNA-synt-asso_dom_sf"/>
</dbReference>
<evidence type="ECO:0000256" key="5">
    <source>
        <dbReference type="ARBA" id="ARBA00022801"/>
    </source>
</evidence>
<evidence type="ECO:0000259" key="14">
    <source>
        <dbReference type="PROSITE" id="PS51820"/>
    </source>
</evidence>
<dbReference type="PRINTS" id="PR00133">
    <property type="entry name" value="GLHYDRLASE3"/>
</dbReference>
<dbReference type="EMBL" id="BDGU01000078">
    <property type="protein sequence ID" value="GAW01966.1"/>
    <property type="molecule type" value="Genomic_DNA"/>
</dbReference>
<comment type="pathway">
    <text evidence="11">Glycan metabolism; cellulose degradation.</text>
</comment>
<dbReference type="PROSITE" id="PS00775">
    <property type="entry name" value="GLYCOSYL_HYDROL_F3"/>
    <property type="match status" value="1"/>
</dbReference>
<proteinExistence type="inferred from homology"/>
<dbReference type="Gene3D" id="2.60.40.10">
    <property type="entry name" value="Immunoglobulins"/>
    <property type="match status" value="1"/>
</dbReference>
<evidence type="ECO:0000256" key="8">
    <source>
        <dbReference type="ARBA" id="ARBA00023146"/>
    </source>
</evidence>
<comment type="catalytic activity">
    <reaction evidence="10">
        <text>tRNA(Pro) + L-proline + ATP = L-prolyl-tRNA(Pro) + AMP + diphosphate</text>
        <dbReference type="Rhea" id="RHEA:14305"/>
        <dbReference type="Rhea" id="RHEA-COMP:9700"/>
        <dbReference type="Rhea" id="RHEA-COMP:9702"/>
        <dbReference type="ChEBI" id="CHEBI:30616"/>
        <dbReference type="ChEBI" id="CHEBI:33019"/>
        <dbReference type="ChEBI" id="CHEBI:60039"/>
        <dbReference type="ChEBI" id="CHEBI:78442"/>
        <dbReference type="ChEBI" id="CHEBI:78532"/>
        <dbReference type="ChEBI" id="CHEBI:456215"/>
        <dbReference type="EC" id="6.1.1.15"/>
    </reaction>
</comment>
<keyword evidence="11" id="KW-0624">Polysaccharide degradation</keyword>
<dbReference type="Pfam" id="PF04073">
    <property type="entry name" value="tRNA_edit"/>
    <property type="match status" value="1"/>
</dbReference>
<dbReference type="InterPro" id="IPR007214">
    <property type="entry name" value="YbaK/aa-tRNA-synth-assoc-dom"/>
</dbReference>
<dbReference type="SUPFAM" id="SSF55681">
    <property type="entry name" value="Class II aaRS and biotin synthetases"/>
    <property type="match status" value="1"/>
</dbReference>
<comment type="caution">
    <text evidence="15">The sequence shown here is derived from an EMBL/GenBank/DDBJ whole genome shotgun (WGS) entry which is preliminary data.</text>
</comment>
<dbReference type="UniPathway" id="UPA00696"/>
<dbReference type="InterPro" id="IPR045864">
    <property type="entry name" value="aa-tRNA-synth_II/BPL/LPL"/>
</dbReference>
<dbReference type="GO" id="GO:0002161">
    <property type="term" value="F:aminoacyl-tRNA deacylase activity"/>
    <property type="evidence" value="ECO:0007669"/>
    <property type="project" value="InterPro"/>
</dbReference>
<evidence type="ECO:0000313" key="16">
    <source>
        <dbReference type="Proteomes" id="UP000188533"/>
    </source>
</evidence>
<dbReference type="GO" id="GO:0004827">
    <property type="term" value="F:proline-tRNA ligase activity"/>
    <property type="evidence" value="ECO:0007669"/>
    <property type="project" value="UniProtKB-EC"/>
</dbReference>
<dbReference type="InterPro" id="IPR036881">
    <property type="entry name" value="Glyco_hydro_3_C_sf"/>
</dbReference>
<evidence type="ECO:0000256" key="6">
    <source>
        <dbReference type="ARBA" id="ARBA00022840"/>
    </source>
</evidence>
<feature type="compositionally biased region" description="Basic and acidic residues" evidence="12">
    <location>
        <begin position="1380"/>
        <end position="1394"/>
    </location>
</feature>
<dbReference type="Gene3D" id="3.30.930.10">
    <property type="entry name" value="Bira Bifunctional Protein, Domain 2"/>
    <property type="match status" value="1"/>
</dbReference>
<dbReference type="GO" id="GO:0017101">
    <property type="term" value="C:aminoacyl-tRNA synthetase multienzyme complex"/>
    <property type="evidence" value="ECO:0007669"/>
    <property type="project" value="TreeGrafter"/>
</dbReference>
<dbReference type="Pfam" id="PF00587">
    <property type="entry name" value="tRNA-synt_2b"/>
    <property type="match status" value="1"/>
</dbReference>
<dbReference type="SUPFAM" id="SSF55826">
    <property type="entry name" value="YbaK/ProRS associated domain"/>
    <property type="match status" value="1"/>
</dbReference>
<keyword evidence="11" id="KW-0119">Carbohydrate metabolism</keyword>
<dbReference type="Gene3D" id="3.40.50.1700">
    <property type="entry name" value="Glycoside hydrolase family 3 C-terminal domain"/>
    <property type="match status" value="1"/>
</dbReference>
<evidence type="ECO:0000313" key="15">
    <source>
        <dbReference type="EMBL" id="GAW01966.1"/>
    </source>
</evidence>
<gene>
    <name evidence="15" type="ORF">LENED_003590</name>
</gene>
<dbReference type="SMART" id="SM00758">
    <property type="entry name" value="PA14"/>
    <property type="match status" value="1"/>
</dbReference>
<dbReference type="PROSITE" id="PS50862">
    <property type="entry name" value="AA_TRNA_LIGASE_II"/>
    <property type="match status" value="1"/>
</dbReference>
<dbReference type="InterPro" id="IPR006195">
    <property type="entry name" value="aa-tRNA-synth_II"/>
</dbReference>
<dbReference type="STRING" id="5353.A0A1Q3E482"/>
<dbReference type="InterPro" id="IPR002772">
    <property type="entry name" value="Glyco_hydro_3_C"/>
</dbReference>
<keyword evidence="7" id="KW-0648">Protein biosynthesis</keyword>
<dbReference type="Pfam" id="PF01915">
    <property type="entry name" value="Glyco_hydro_3_C"/>
    <property type="match status" value="1"/>
</dbReference>
<dbReference type="GO" id="GO:0006433">
    <property type="term" value="P:prolyl-tRNA aminoacylation"/>
    <property type="evidence" value="ECO:0007669"/>
    <property type="project" value="InterPro"/>
</dbReference>
<reference evidence="15 16" key="2">
    <citation type="submission" date="2017-02" db="EMBL/GenBank/DDBJ databases">
        <title>A genome survey and senescence transcriptome analysis in Lentinula edodes.</title>
        <authorList>
            <person name="Sakamoto Y."/>
            <person name="Nakade K."/>
            <person name="Sato S."/>
            <person name="Yoshida Y."/>
            <person name="Miyazaki K."/>
            <person name="Natsume S."/>
            <person name="Konno N."/>
        </authorList>
    </citation>
    <scope>NUCLEOTIDE SEQUENCE [LARGE SCALE GENOMIC DNA]</scope>
    <source>
        <strain evidence="15 16">NBRC 111202</strain>
    </source>
</reference>
<dbReference type="Gene3D" id="3.20.20.300">
    <property type="entry name" value="Glycoside hydrolase, family 3, N-terminal domain"/>
    <property type="match status" value="1"/>
</dbReference>
<dbReference type="SUPFAM" id="SSF52954">
    <property type="entry name" value="Class II aaRS ABD-related"/>
    <property type="match status" value="1"/>
</dbReference>
<dbReference type="Pfam" id="PF07691">
    <property type="entry name" value="PA14"/>
    <property type="match status" value="1"/>
</dbReference>
<dbReference type="GO" id="GO:0005524">
    <property type="term" value="F:ATP binding"/>
    <property type="evidence" value="ECO:0007669"/>
    <property type="project" value="UniProtKB-KW"/>
</dbReference>
<dbReference type="PANTHER" id="PTHR43382">
    <property type="entry name" value="PROLYL-TRNA SYNTHETASE"/>
    <property type="match status" value="1"/>
</dbReference>
<dbReference type="HAMAP" id="MF_01571">
    <property type="entry name" value="Pro_tRNA_synth_type3"/>
    <property type="match status" value="1"/>
</dbReference>
<dbReference type="FunFam" id="3.40.50.800:FF:000005">
    <property type="entry name" value="bifunctional glutamate/proline--tRNA ligase"/>
    <property type="match status" value="1"/>
</dbReference>
<feature type="domain" description="Aminoacyl-transfer RNA synthetases class-II family profile" evidence="13">
    <location>
        <begin position="1008"/>
        <end position="1191"/>
    </location>
</feature>
<evidence type="ECO:0000256" key="9">
    <source>
        <dbReference type="ARBA" id="ARBA00023295"/>
    </source>
</evidence>
<keyword evidence="9 11" id="KW-0326">Glycosidase</keyword>
<dbReference type="Gene3D" id="3.90.960.10">
    <property type="entry name" value="YbaK/aminoacyl-tRNA synthetase-associated domain"/>
    <property type="match status" value="1"/>
</dbReference>
<dbReference type="SMART" id="SM01217">
    <property type="entry name" value="Fn3_like"/>
    <property type="match status" value="1"/>
</dbReference>